<sequence>MERRERINKYEPPQTNGEPATPEVAEPTTETLAEELKALEELGKKVMAEGYGGIIFPRGKLYHPRR</sequence>
<accession>A0A1F5KUA9</accession>
<dbReference type="Proteomes" id="UP000178565">
    <property type="component" value="Unassembled WGS sequence"/>
</dbReference>
<comment type="caution">
    <text evidence="2">The sequence shown here is derived from an EMBL/GenBank/DDBJ whole genome shotgun (WGS) entry which is preliminary data.</text>
</comment>
<dbReference type="AlphaFoldDB" id="A0A1F5KUA9"/>
<protein>
    <submittedName>
        <fullName evidence="2">Uncharacterized protein</fullName>
    </submittedName>
</protein>
<gene>
    <name evidence="2" type="ORF">A3B45_05205</name>
</gene>
<dbReference type="EMBL" id="MFDM01000001">
    <property type="protein sequence ID" value="OGE44518.1"/>
    <property type="molecule type" value="Genomic_DNA"/>
</dbReference>
<feature type="region of interest" description="Disordered" evidence="1">
    <location>
        <begin position="1"/>
        <end position="26"/>
    </location>
</feature>
<reference evidence="2 3" key="1">
    <citation type="journal article" date="2016" name="Nat. Commun.">
        <title>Thousands of microbial genomes shed light on interconnected biogeochemical processes in an aquifer system.</title>
        <authorList>
            <person name="Anantharaman K."/>
            <person name="Brown C.T."/>
            <person name="Hug L.A."/>
            <person name="Sharon I."/>
            <person name="Castelle C.J."/>
            <person name="Probst A.J."/>
            <person name="Thomas B.C."/>
            <person name="Singh A."/>
            <person name="Wilkins M.J."/>
            <person name="Karaoz U."/>
            <person name="Brodie E.L."/>
            <person name="Williams K.H."/>
            <person name="Hubbard S.S."/>
            <person name="Banfield J.F."/>
        </authorList>
    </citation>
    <scope>NUCLEOTIDE SEQUENCE [LARGE SCALE GENOMIC DNA]</scope>
</reference>
<proteinExistence type="predicted"/>
<evidence type="ECO:0000313" key="2">
    <source>
        <dbReference type="EMBL" id="OGE44518.1"/>
    </source>
</evidence>
<name>A0A1F5KUA9_9BACT</name>
<organism evidence="2 3">
    <name type="scientific">Candidatus Daviesbacteria bacterium RIFCSPLOWO2_01_FULL_39_12</name>
    <dbReference type="NCBI Taxonomy" id="1797785"/>
    <lineage>
        <taxon>Bacteria</taxon>
        <taxon>Candidatus Daviesiibacteriota</taxon>
    </lineage>
</organism>
<evidence type="ECO:0000256" key="1">
    <source>
        <dbReference type="SAM" id="MobiDB-lite"/>
    </source>
</evidence>
<evidence type="ECO:0000313" key="3">
    <source>
        <dbReference type="Proteomes" id="UP000178565"/>
    </source>
</evidence>